<accession>A0AAV9WW39</accession>
<keyword evidence="3" id="KW-1185">Reference proteome</keyword>
<dbReference type="EMBL" id="JAVHJO010000015">
    <property type="protein sequence ID" value="KAK6527776.1"/>
    <property type="molecule type" value="Genomic_DNA"/>
</dbReference>
<evidence type="ECO:0000256" key="1">
    <source>
        <dbReference type="SAM" id="Phobius"/>
    </source>
</evidence>
<comment type="caution">
    <text evidence="2">The sequence shown here is derived from an EMBL/GenBank/DDBJ whole genome shotgun (WGS) entry which is preliminary data.</text>
</comment>
<sequence length="79" mass="8750">MNAQVVRSALQSATMVSAKRASSPMRAVSPIRQYSTAPSKTVTLFGTEYSKRKVYTIGGLILLADLAIFDYYYFFSGKK</sequence>
<proteinExistence type="predicted"/>
<dbReference type="Proteomes" id="UP001365542">
    <property type="component" value="Unassembled WGS sequence"/>
</dbReference>
<evidence type="ECO:0000313" key="3">
    <source>
        <dbReference type="Proteomes" id="UP001365542"/>
    </source>
</evidence>
<reference evidence="2 3" key="1">
    <citation type="submission" date="2019-10" db="EMBL/GenBank/DDBJ databases">
        <authorList>
            <person name="Palmer J.M."/>
        </authorList>
    </citation>
    <scope>NUCLEOTIDE SEQUENCE [LARGE SCALE GENOMIC DNA]</scope>
    <source>
        <strain evidence="2 3">TWF694</strain>
    </source>
</reference>
<name>A0AAV9WW39_9PEZI</name>
<protein>
    <submittedName>
        <fullName evidence="2">Uncharacterized protein</fullName>
    </submittedName>
</protein>
<keyword evidence="1" id="KW-1133">Transmembrane helix</keyword>
<feature type="transmembrane region" description="Helical" evidence="1">
    <location>
        <begin position="54"/>
        <end position="74"/>
    </location>
</feature>
<evidence type="ECO:0000313" key="2">
    <source>
        <dbReference type="EMBL" id="KAK6527776.1"/>
    </source>
</evidence>
<dbReference type="AlphaFoldDB" id="A0AAV9WW39"/>
<keyword evidence="1" id="KW-0812">Transmembrane</keyword>
<keyword evidence="1" id="KW-0472">Membrane</keyword>
<organism evidence="2 3">
    <name type="scientific">Orbilia ellipsospora</name>
    <dbReference type="NCBI Taxonomy" id="2528407"/>
    <lineage>
        <taxon>Eukaryota</taxon>
        <taxon>Fungi</taxon>
        <taxon>Dikarya</taxon>
        <taxon>Ascomycota</taxon>
        <taxon>Pezizomycotina</taxon>
        <taxon>Orbiliomycetes</taxon>
        <taxon>Orbiliales</taxon>
        <taxon>Orbiliaceae</taxon>
        <taxon>Orbilia</taxon>
    </lineage>
</organism>
<gene>
    <name evidence="2" type="ORF">TWF694_004756</name>
</gene>